<feature type="compositionally biased region" description="Basic and acidic residues" evidence="1">
    <location>
        <begin position="117"/>
        <end position="128"/>
    </location>
</feature>
<organism evidence="2 3">
    <name type="scientific">Pseudokineococcus basanitobsidens</name>
    <dbReference type="NCBI Taxonomy" id="1926649"/>
    <lineage>
        <taxon>Bacteria</taxon>
        <taxon>Bacillati</taxon>
        <taxon>Actinomycetota</taxon>
        <taxon>Actinomycetes</taxon>
        <taxon>Kineosporiales</taxon>
        <taxon>Kineosporiaceae</taxon>
        <taxon>Pseudokineococcus</taxon>
    </lineage>
</organism>
<evidence type="ECO:0000313" key="3">
    <source>
        <dbReference type="Proteomes" id="UP001387100"/>
    </source>
</evidence>
<dbReference type="InterPro" id="IPR009057">
    <property type="entry name" value="Homeodomain-like_sf"/>
</dbReference>
<comment type="caution">
    <text evidence="2">The sequence shown here is derived from an EMBL/GenBank/DDBJ whole genome shotgun (WGS) entry which is preliminary data.</text>
</comment>
<evidence type="ECO:0008006" key="4">
    <source>
        <dbReference type="Google" id="ProtNLM"/>
    </source>
</evidence>
<gene>
    <name evidence="2" type="ORF">WDZ17_17240</name>
</gene>
<sequence>MGPRSDNPRRRTFTAQYKLDVLAEYEAAPEGTRGGILRREGLYSSHLVEWRKARDAGALSGLSRPASSRKKSPEQVELDKLRKENARLAGDLARTRTALDIMGKAHALLEDLSESAQTEHDAPAEKRSSPRSRRSS</sequence>
<dbReference type="SUPFAM" id="SSF46689">
    <property type="entry name" value="Homeodomain-like"/>
    <property type="match status" value="1"/>
</dbReference>
<dbReference type="Proteomes" id="UP001387100">
    <property type="component" value="Unassembled WGS sequence"/>
</dbReference>
<reference evidence="2 3" key="1">
    <citation type="journal article" date="2017" name="Int. J. Syst. Evol. Microbiol.">
        <title>Pseudokineococcus basanitobsidens sp. nov., isolated from volcanic rock.</title>
        <authorList>
            <person name="Lee D.W."/>
            <person name="Park M.Y."/>
            <person name="Kim J.J."/>
            <person name="Kim B.S."/>
        </authorList>
    </citation>
    <scope>NUCLEOTIDE SEQUENCE [LARGE SCALE GENOMIC DNA]</scope>
    <source>
        <strain evidence="2 3">DSM 103726</strain>
    </source>
</reference>
<name>A0ABU8RPS4_9ACTN</name>
<keyword evidence="3" id="KW-1185">Reference proteome</keyword>
<feature type="region of interest" description="Disordered" evidence="1">
    <location>
        <begin position="111"/>
        <end position="136"/>
    </location>
</feature>
<protein>
    <recommendedName>
        <fullName evidence="4">Transposase</fullName>
    </recommendedName>
</protein>
<proteinExistence type="predicted"/>
<evidence type="ECO:0000256" key="1">
    <source>
        <dbReference type="SAM" id="MobiDB-lite"/>
    </source>
</evidence>
<evidence type="ECO:0000313" key="2">
    <source>
        <dbReference type="EMBL" id="MEJ5947038.1"/>
    </source>
</evidence>
<feature type="compositionally biased region" description="Basic and acidic residues" evidence="1">
    <location>
        <begin position="71"/>
        <end position="82"/>
    </location>
</feature>
<dbReference type="EMBL" id="JBBIAA010000063">
    <property type="protein sequence ID" value="MEJ5947038.1"/>
    <property type="molecule type" value="Genomic_DNA"/>
</dbReference>
<feature type="region of interest" description="Disordered" evidence="1">
    <location>
        <begin position="55"/>
        <end position="82"/>
    </location>
</feature>
<accession>A0ABU8RPS4</accession>